<protein>
    <submittedName>
        <fullName evidence="4">Tetratricopeptide repeat protein</fullName>
    </submittedName>
</protein>
<dbReference type="EMBL" id="JARRAF010000097">
    <property type="protein sequence ID" value="MDK2127036.1"/>
    <property type="molecule type" value="Genomic_DNA"/>
</dbReference>
<proteinExistence type="predicted"/>
<sequence>MDKYDFDLSIFRVRARGFFTKGRVDDALDLYGDILKFSPDDAMTYADRGTAYAMMQMSDLALSDLNRAIELGYTDASIYCTIATIYLEMGDFSKSLECFKISLEINQKNPFAYYNRASLYEKMGDFTSAISDLRKVLIYDPDAKLKNRIEERISQLGFDKLAD</sequence>
<dbReference type="PANTHER" id="PTHR44858:SF1">
    <property type="entry name" value="UDP-N-ACETYLGLUCOSAMINE--PEPTIDE N-ACETYLGLUCOSAMINYLTRANSFERASE SPINDLY-RELATED"/>
    <property type="match status" value="1"/>
</dbReference>
<evidence type="ECO:0000256" key="1">
    <source>
        <dbReference type="ARBA" id="ARBA00022737"/>
    </source>
</evidence>
<evidence type="ECO:0000256" key="3">
    <source>
        <dbReference type="PROSITE-ProRule" id="PRU00339"/>
    </source>
</evidence>
<dbReference type="RefSeq" id="WP_284103355.1">
    <property type="nucleotide sequence ID" value="NZ_JARRAF010000097.1"/>
</dbReference>
<dbReference type="SUPFAM" id="SSF48452">
    <property type="entry name" value="TPR-like"/>
    <property type="match status" value="1"/>
</dbReference>
<dbReference type="InterPro" id="IPR050498">
    <property type="entry name" value="Ycf3"/>
</dbReference>
<dbReference type="InterPro" id="IPR011990">
    <property type="entry name" value="TPR-like_helical_dom_sf"/>
</dbReference>
<accession>A0ABT7E3Z0</accession>
<dbReference type="SMART" id="SM00028">
    <property type="entry name" value="TPR"/>
    <property type="match status" value="4"/>
</dbReference>
<evidence type="ECO:0000313" key="5">
    <source>
        <dbReference type="Proteomes" id="UP001172778"/>
    </source>
</evidence>
<feature type="repeat" description="TPR" evidence="3">
    <location>
        <begin position="76"/>
        <end position="109"/>
    </location>
</feature>
<dbReference type="Pfam" id="PF13414">
    <property type="entry name" value="TPR_11"/>
    <property type="match status" value="1"/>
</dbReference>
<dbReference type="Gene3D" id="1.25.40.10">
    <property type="entry name" value="Tetratricopeptide repeat domain"/>
    <property type="match status" value="2"/>
</dbReference>
<reference evidence="4" key="1">
    <citation type="submission" date="2023-03" db="EMBL/GenBank/DDBJ databases">
        <title>Chitinimonas shenzhenensis gen. nov., sp. nov., a novel member of family Burkholderiaceae isolated from activated sludge collected in Shen Zhen, China.</title>
        <authorList>
            <person name="Wang X."/>
        </authorList>
    </citation>
    <scope>NUCLEOTIDE SEQUENCE</scope>
    <source>
        <strain evidence="4">DQS-5</strain>
    </source>
</reference>
<keyword evidence="5" id="KW-1185">Reference proteome</keyword>
<evidence type="ECO:0000313" key="4">
    <source>
        <dbReference type="EMBL" id="MDK2127036.1"/>
    </source>
</evidence>
<keyword evidence="2 3" id="KW-0802">TPR repeat</keyword>
<feature type="repeat" description="TPR" evidence="3">
    <location>
        <begin position="110"/>
        <end position="143"/>
    </location>
</feature>
<organism evidence="4 5">
    <name type="scientific">Parachitinimonas caeni</name>
    <dbReference type="NCBI Taxonomy" id="3031301"/>
    <lineage>
        <taxon>Bacteria</taxon>
        <taxon>Pseudomonadati</taxon>
        <taxon>Pseudomonadota</taxon>
        <taxon>Betaproteobacteria</taxon>
        <taxon>Neisseriales</taxon>
        <taxon>Chitinibacteraceae</taxon>
        <taxon>Parachitinimonas</taxon>
    </lineage>
</organism>
<dbReference type="Proteomes" id="UP001172778">
    <property type="component" value="Unassembled WGS sequence"/>
</dbReference>
<name>A0ABT7E3Z0_9NEIS</name>
<dbReference type="InterPro" id="IPR019734">
    <property type="entry name" value="TPR_rpt"/>
</dbReference>
<dbReference type="PANTHER" id="PTHR44858">
    <property type="entry name" value="TETRATRICOPEPTIDE REPEAT PROTEIN 6"/>
    <property type="match status" value="1"/>
</dbReference>
<dbReference type="PROSITE" id="PS50005">
    <property type="entry name" value="TPR"/>
    <property type="match status" value="2"/>
</dbReference>
<keyword evidence="1" id="KW-0677">Repeat</keyword>
<comment type="caution">
    <text evidence="4">The sequence shown here is derived from an EMBL/GenBank/DDBJ whole genome shotgun (WGS) entry which is preliminary data.</text>
</comment>
<evidence type="ECO:0000256" key="2">
    <source>
        <dbReference type="ARBA" id="ARBA00022803"/>
    </source>
</evidence>
<gene>
    <name evidence="4" type="ORF">PZA18_23635</name>
</gene>